<reference evidence="2 3" key="1">
    <citation type="submission" date="2019-08" db="EMBL/GenBank/DDBJ databases">
        <title>Deep-cultivation of Planctomycetes and their phenomic and genomic characterization uncovers novel biology.</title>
        <authorList>
            <person name="Wiegand S."/>
            <person name="Jogler M."/>
            <person name="Boedeker C."/>
            <person name="Pinto D."/>
            <person name="Vollmers J."/>
            <person name="Rivas-Marin E."/>
            <person name="Kohn T."/>
            <person name="Peeters S.H."/>
            <person name="Heuer A."/>
            <person name="Rast P."/>
            <person name="Oberbeckmann S."/>
            <person name="Bunk B."/>
            <person name="Jeske O."/>
            <person name="Meyerdierks A."/>
            <person name="Storesund J.E."/>
            <person name="Kallscheuer N."/>
            <person name="Luecker S."/>
            <person name="Lage O.M."/>
            <person name="Pohl T."/>
            <person name="Merkel B.J."/>
            <person name="Hornburger P."/>
            <person name="Mueller R.-W."/>
            <person name="Bruemmer F."/>
            <person name="Labrenz M."/>
            <person name="Spormann A.M."/>
            <person name="Op Den Camp H."/>
            <person name="Overmann J."/>
            <person name="Amann R."/>
            <person name="Jetten M.S.M."/>
            <person name="Mascher T."/>
            <person name="Medema M.H."/>
            <person name="Devos D.P."/>
            <person name="Kaster A.-K."/>
            <person name="Ovreas L."/>
            <person name="Rohde M."/>
            <person name="Galperin M.Y."/>
            <person name="Jogler C."/>
        </authorList>
    </citation>
    <scope>NUCLEOTIDE SEQUENCE [LARGE SCALE GENOMIC DNA]</scope>
    <source>
        <strain evidence="2 3">LF1</strain>
    </source>
</reference>
<proteinExistence type="predicted"/>
<dbReference type="Proteomes" id="UP000322699">
    <property type="component" value="Unassembled WGS sequence"/>
</dbReference>
<evidence type="ECO:0000313" key="3">
    <source>
        <dbReference type="Proteomes" id="UP000322699"/>
    </source>
</evidence>
<name>A0A5B1CKQ7_9BACT</name>
<sequence length="474" mass="52136">MNFPPLTHLAFLGCIVVTFPAIGIANDSSKDDASKPTMVMSVVGNNAMPTNIVKPGSRWNFGPGSLWTHRGWQYAAYWDDKKQVSVARRQLPNGNTPGSPWSVLSLPGYQRTDNIDRGKGGKISRGFGDGHEKVAMGISDDGYLHLSFDHHLSTLRYRHSLQPIANAPETANWNAEAFSPVLNNLGRVSRSRNSRNRRNAAGPKIESVTYPSFVTADDSLFLYLRLGGGSGSANSHLFRYRRGRWLDNQEPTSQFIDKAWSGGDKTVNAYPFGIQFHKGRLHITWCWRDTPDSTTSHDLCYAYSDDLGVTWRNNDGAMVAKRGTHFITADTPGITAMKIQSGNKYRNGGSMAVDQNGRVHVLARGEDGSPTHYQRDPATGKWTRQSSSTDGALIPGANGAMFIVSHEGLYQMPVSNSGEAKLVANGKPELFEDCKMGIDKARPSQDGWLSVMGQINKKVTVIDYWVGKPSPKTD</sequence>
<feature type="compositionally biased region" description="Basic and acidic residues" evidence="1">
    <location>
        <begin position="364"/>
        <end position="375"/>
    </location>
</feature>
<dbReference type="RefSeq" id="WP_068260500.1">
    <property type="nucleotide sequence ID" value="NZ_LWSK01000017.1"/>
</dbReference>
<evidence type="ECO:0008006" key="4">
    <source>
        <dbReference type="Google" id="ProtNLM"/>
    </source>
</evidence>
<dbReference type="EMBL" id="VRLW01000001">
    <property type="protein sequence ID" value="KAA1261787.1"/>
    <property type="molecule type" value="Genomic_DNA"/>
</dbReference>
<gene>
    <name evidence="2" type="ORF">LF1_43470</name>
</gene>
<dbReference type="AlphaFoldDB" id="A0A5B1CKQ7"/>
<feature type="region of interest" description="Disordered" evidence="1">
    <location>
        <begin position="364"/>
        <end position="388"/>
    </location>
</feature>
<evidence type="ECO:0000313" key="2">
    <source>
        <dbReference type="EMBL" id="KAA1261787.1"/>
    </source>
</evidence>
<evidence type="ECO:0000256" key="1">
    <source>
        <dbReference type="SAM" id="MobiDB-lite"/>
    </source>
</evidence>
<dbReference type="OrthoDB" id="223410at2"/>
<accession>A0A5B1CKQ7</accession>
<comment type="caution">
    <text evidence="2">The sequence shown here is derived from an EMBL/GenBank/DDBJ whole genome shotgun (WGS) entry which is preliminary data.</text>
</comment>
<dbReference type="Pfam" id="PF15892">
    <property type="entry name" value="BNR_4"/>
    <property type="match status" value="1"/>
</dbReference>
<keyword evidence="3" id="KW-1185">Reference proteome</keyword>
<organism evidence="2 3">
    <name type="scientific">Rubripirellula obstinata</name>
    <dbReference type="NCBI Taxonomy" id="406547"/>
    <lineage>
        <taxon>Bacteria</taxon>
        <taxon>Pseudomonadati</taxon>
        <taxon>Planctomycetota</taxon>
        <taxon>Planctomycetia</taxon>
        <taxon>Pirellulales</taxon>
        <taxon>Pirellulaceae</taxon>
        <taxon>Rubripirellula</taxon>
    </lineage>
</organism>
<protein>
    <recommendedName>
        <fullName evidence="4">Sialidase domain-containing protein</fullName>
    </recommendedName>
</protein>